<evidence type="ECO:0000313" key="2">
    <source>
        <dbReference type="Proteomes" id="UP000799539"/>
    </source>
</evidence>
<evidence type="ECO:0000313" key="1">
    <source>
        <dbReference type="EMBL" id="KAF2216588.1"/>
    </source>
</evidence>
<protein>
    <submittedName>
        <fullName evidence="1">Uncharacterized protein</fullName>
    </submittedName>
</protein>
<dbReference type="Proteomes" id="UP000799539">
    <property type="component" value="Unassembled WGS sequence"/>
</dbReference>
<dbReference type="AlphaFoldDB" id="A0A6A6FTR7"/>
<accession>A0A6A6FTR7</accession>
<proteinExistence type="predicted"/>
<gene>
    <name evidence="1" type="ORF">CERZMDRAFT_89920</name>
</gene>
<reference evidence="1" key="1">
    <citation type="journal article" date="2020" name="Stud. Mycol.">
        <title>101 Dothideomycetes genomes: a test case for predicting lifestyles and emergence of pathogens.</title>
        <authorList>
            <person name="Haridas S."/>
            <person name="Albert R."/>
            <person name="Binder M."/>
            <person name="Bloem J."/>
            <person name="Labutti K."/>
            <person name="Salamov A."/>
            <person name="Andreopoulos B."/>
            <person name="Baker S."/>
            <person name="Barry K."/>
            <person name="Bills G."/>
            <person name="Bluhm B."/>
            <person name="Cannon C."/>
            <person name="Castanera R."/>
            <person name="Culley D."/>
            <person name="Daum C."/>
            <person name="Ezra D."/>
            <person name="Gonzalez J."/>
            <person name="Henrissat B."/>
            <person name="Kuo A."/>
            <person name="Liang C."/>
            <person name="Lipzen A."/>
            <person name="Lutzoni F."/>
            <person name="Magnuson J."/>
            <person name="Mondo S."/>
            <person name="Nolan M."/>
            <person name="Ohm R."/>
            <person name="Pangilinan J."/>
            <person name="Park H.-J."/>
            <person name="Ramirez L."/>
            <person name="Alfaro M."/>
            <person name="Sun H."/>
            <person name="Tritt A."/>
            <person name="Yoshinaga Y."/>
            <person name="Zwiers L.-H."/>
            <person name="Turgeon B."/>
            <person name="Goodwin S."/>
            <person name="Spatafora J."/>
            <person name="Crous P."/>
            <person name="Grigoriev I."/>
        </authorList>
    </citation>
    <scope>NUCLEOTIDE SEQUENCE</scope>
    <source>
        <strain evidence="1">SCOH1-5</strain>
    </source>
</reference>
<name>A0A6A6FTR7_9PEZI</name>
<dbReference type="EMBL" id="ML992664">
    <property type="protein sequence ID" value="KAF2216588.1"/>
    <property type="molecule type" value="Genomic_DNA"/>
</dbReference>
<sequence>MAAQQSSAHCGSSYVDPHQQAQAQNDSATWRGCCCCCGDNNAPSVEHTLLPESLATGFARDGVF</sequence>
<organism evidence="1 2">
    <name type="scientific">Cercospora zeae-maydis SCOH1-5</name>
    <dbReference type="NCBI Taxonomy" id="717836"/>
    <lineage>
        <taxon>Eukaryota</taxon>
        <taxon>Fungi</taxon>
        <taxon>Dikarya</taxon>
        <taxon>Ascomycota</taxon>
        <taxon>Pezizomycotina</taxon>
        <taxon>Dothideomycetes</taxon>
        <taxon>Dothideomycetidae</taxon>
        <taxon>Mycosphaerellales</taxon>
        <taxon>Mycosphaerellaceae</taxon>
        <taxon>Cercospora</taxon>
    </lineage>
</organism>
<keyword evidence="2" id="KW-1185">Reference proteome</keyword>